<accession>A0AAW4XNK1</accession>
<dbReference type="Proteomes" id="UP001198630">
    <property type="component" value="Unassembled WGS sequence"/>
</dbReference>
<dbReference type="EMBL" id="JAJNCO010000032">
    <property type="protein sequence ID" value="MCD2114859.1"/>
    <property type="molecule type" value="Genomic_DNA"/>
</dbReference>
<sequence>MDGESDRLDAEQIARAVLEQTVTAVPKAKSGTVEAIRTLCVTRASALKSRTQTFRTLWSVMIGAPSSLRGELTVITKRTDILGGQG</sequence>
<protein>
    <recommendedName>
        <fullName evidence="3">Transposase</fullName>
    </recommendedName>
</protein>
<comment type="caution">
    <text evidence="1">The sequence shown here is derived from an EMBL/GenBank/DDBJ whole genome shotgun (WGS) entry which is preliminary data.</text>
</comment>
<name>A0AAW4XNK1_RHORH</name>
<evidence type="ECO:0000313" key="2">
    <source>
        <dbReference type="Proteomes" id="UP001198630"/>
    </source>
</evidence>
<evidence type="ECO:0000313" key="1">
    <source>
        <dbReference type="EMBL" id="MCD2114859.1"/>
    </source>
</evidence>
<organism evidence="1 2">
    <name type="scientific">Rhodococcus rhodochrous</name>
    <dbReference type="NCBI Taxonomy" id="1829"/>
    <lineage>
        <taxon>Bacteria</taxon>
        <taxon>Bacillati</taxon>
        <taxon>Actinomycetota</taxon>
        <taxon>Actinomycetes</taxon>
        <taxon>Mycobacteriales</taxon>
        <taxon>Nocardiaceae</taxon>
        <taxon>Rhodococcus</taxon>
    </lineage>
</organism>
<reference evidence="1" key="1">
    <citation type="submission" date="2021-11" db="EMBL/GenBank/DDBJ databases">
        <title>Development of a sustainable strategy for remediation of hydrocarbon-contaminated territories based on the waste exchange concept.</title>
        <authorList>
            <person name="Elkin A."/>
        </authorList>
    </citation>
    <scope>NUCLEOTIDE SEQUENCE</scope>
    <source>
        <strain evidence="1">IEGM 757</strain>
    </source>
</reference>
<evidence type="ECO:0008006" key="3">
    <source>
        <dbReference type="Google" id="ProtNLM"/>
    </source>
</evidence>
<dbReference type="AlphaFoldDB" id="A0AAW4XNK1"/>
<proteinExistence type="predicted"/>
<gene>
    <name evidence="1" type="ORF">LQ384_27560</name>
</gene>
<dbReference type="RefSeq" id="WP_230792805.1">
    <property type="nucleotide sequence ID" value="NZ_JAJNCO010000032.1"/>
</dbReference>